<organism evidence="6 7">
    <name type="scientific">Candidatus Thalassospirochaeta sargassi</name>
    <dbReference type="NCBI Taxonomy" id="3119039"/>
    <lineage>
        <taxon>Bacteria</taxon>
        <taxon>Pseudomonadati</taxon>
        <taxon>Spirochaetota</taxon>
        <taxon>Spirochaetia</taxon>
        <taxon>Spirochaetales</taxon>
        <taxon>Spirochaetaceae</taxon>
        <taxon>Candidatus Thalassospirochaeta</taxon>
    </lineage>
</organism>
<proteinExistence type="inferred from homology"/>
<dbReference type="Pfam" id="PF13407">
    <property type="entry name" value="Peripla_BP_4"/>
    <property type="match status" value="1"/>
</dbReference>
<comment type="similarity">
    <text evidence="2">Belongs to the bacterial solute-binding protein 2 family.</text>
</comment>
<dbReference type="SUPFAM" id="SSF53822">
    <property type="entry name" value="Periplasmic binding protein-like I"/>
    <property type="match status" value="1"/>
</dbReference>
<evidence type="ECO:0000313" key="6">
    <source>
        <dbReference type="EMBL" id="MDC7228474.1"/>
    </source>
</evidence>
<accession>A0AAJ1IHZ9</accession>
<evidence type="ECO:0000259" key="5">
    <source>
        <dbReference type="Pfam" id="PF13407"/>
    </source>
</evidence>
<dbReference type="PANTHER" id="PTHR30036:SF1">
    <property type="entry name" value="D-XYLOSE-BINDING PERIPLASMIC PROTEIN"/>
    <property type="match status" value="1"/>
</dbReference>
<name>A0AAJ1IHZ9_9SPIO</name>
<comment type="caution">
    <text evidence="6">The sequence shown here is derived from an EMBL/GenBank/DDBJ whole genome shotgun (WGS) entry which is preliminary data.</text>
</comment>
<feature type="signal peptide" evidence="4">
    <location>
        <begin position="1"/>
        <end position="20"/>
    </location>
</feature>
<dbReference type="GO" id="GO:0030246">
    <property type="term" value="F:carbohydrate binding"/>
    <property type="evidence" value="ECO:0007669"/>
    <property type="project" value="TreeGrafter"/>
</dbReference>
<dbReference type="GO" id="GO:0030288">
    <property type="term" value="C:outer membrane-bounded periplasmic space"/>
    <property type="evidence" value="ECO:0007669"/>
    <property type="project" value="TreeGrafter"/>
</dbReference>
<protein>
    <submittedName>
        <fullName evidence="6">Substrate-binding domain-containing protein</fullName>
    </submittedName>
</protein>
<gene>
    <name evidence="6" type="ORF">PQJ61_17060</name>
</gene>
<dbReference type="CDD" id="cd19992">
    <property type="entry name" value="PBP1_ABC_xylose_binding-like"/>
    <property type="match status" value="1"/>
</dbReference>
<evidence type="ECO:0000313" key="7">
    <source>
        <dbReference type="Proteomes" id="UP001221217"/>
    </source>
</evidence>
<dbReference type="Proteomes" id="UP001221217">
    <property type="component" value="Unassembled WGS sequence"/>
</dbReference>
<feature type="chain" id="PRO_5042619001" evidence="4">
    <location>
        <begin position="21"/>
        <end position="365"/>
    </location>
</feature>
<dbReference type="InterPro" id="IPR050555">
    <property type="entry name" value="Bact_Solute-Bind_Prot2"/>
</dbReference>
<evidence type="ECO:0000256" key="2">
    <source>
        <dbReference type="ARBA" id="ARBA00007639"/>
    </source>
</evidence>
<sequence>MMKRVVVMLLMLSVCFAAFAGGQQEAGSMEKEIKIGVSMPTLQEERWKKDEAMIKNKLMELGVAEENILIQSADGDEQKQVSQCENLITQGVDALVVIPQNGDAMAPVVQSAHDAGVKMVAVDRIINNADLDFYVTFDAYYIGVRQAEYMIEVANSGNWIMIGGAPTDPNAALIRQGQLSILQPYIDSGDINVVLDQNADYWNPANALVHVEAGLTKANNDVDVVFTSNDGCAGAAIEALTEQGLAGKVPVPGLDADLAACQRIVKGTQTMTIYRKLYMQADFAAQAAYAMATGQDVGDFIGVEVEMKNNGFKDVPSILLKDLDVMFAVDANNMKTVVDDGWLTADAIYADLDESLWPEWYKSMK</sequence>
<evidence type="ECO:0000256" key="4">
    <source>
        <dbReference type="SAM" id="SignalP"/>
    </source>
</evidence>
<dbReference type="AlphaFoldDB" id="A0AAJ1IHZ9"/>
<reference evidence="6 7" key="1">
    <citation type="submission" date="2022-12" db="EMBL/GenBank/DDBJ databases">
        <title>Metagenome assembled genome from gulf of manar.</title>
        <authorList>
            <person name="Kohli P."/>
            <person name="Pk S."/>
            <person name="Venkata Ramana C."/>
            <person name="Sasikala C."/>
        </authorList>
    </citation>
    <scope>NUCLEOTIDE SEQUENCE [LARGE SCALE GENOMIC DNA]</scope>
    <source>
        <strain evidence="6">JB008</strain>
    </source>
</reference>
<evidence type="ECO:0000256" key="3">
    <source>
        <dbReference type="ARBA" id="ARBA00022729"/>
    </source>
</evidence>
<dbReference type="PANTHER" id="PTHR30036">
    <property type="entry name" value="D-XYLOSE-BINDING PERIPLASMIC PROTEIN"/>
    <property type="match status" value="1"/>
</dbReference>
<dbReference type="InterPro" id="IPR025997">
    <property type="entry name" value="SBP_2_dom"/>
</dbReference>
<feature type="domain" description="Periplasmic binding protein" evidence="5">
    <location>
        <begin position="35"/>
        <end position="295"/>
    </location>
</feature>
<evidence type="ECO:0000256" key="1">
    <source>
        <dbReference type="ARBA" id="ARBA00004196"/>
    </source>
</evidence>
<dbReference type="InterPro" id="IPR028082">
    <property type="entry name" value="Peripla_BP_I"/>
</dbReference>
<keyword evidence="3 4" id="KW-0732">Signal</keyword>
<dbReference type="EMBL" id="JAQQAL010000049">
    <property type="protein sequence ID" value="MDC7228474.1"/>
    <property type="molecule type" value="Genomic_DNA"/>
</dbReference>
<comment type="subcellular location">
    <subcellularLocation>
        <location evidence="1">Cell envelope</location>
    </subcellularLocation>
</comment>
<dbReference type="Gene3D" id="3.40.50.2300">
    <property type="match status" value="2"/>
</dbReference>